<proteinExistence type="predicted"/>
<sequence>MVVPIHVATPLGGSLMMDQVYRSCLVSLAGYYAWVDLICLWMVDVNIILGMDWLALHHDILDCYDKTVTLVMSSVPRVESTSGSGSYPSKVISFIRDKRFVEKRYLSYLAFIWDTSVDPPFMDSMTVIRALDLSKIALNTSYGNYVFLVMSFGLTNAPASFMELMNGVFRPYIDSFVIVLINEILVYSKTEEDHYQHFRIGHVVSKEGIWIDPAKIEAVKVAALVSPLDPHAQLKTTRTFTVCGPSHGSWGGPLRLVGPRPQHPDLSPSEDHGDLHGPLSSTWAVVGARGSDPRTPSSWTTDHNHFHGPWSLSRGLAHKDPHENLQNFIDMCGPFSFMNISQESVRLRLFLFSLMGEARKWLAELPRNLITSWEELVTAFNVRFFPPSKMMTIRDIIQSFKRLNGEPLHETWLQFKKLVLQCPTHGLPNNVLL</sequence>
<dbReference type="InterPro" id="IPR053134">
    <property type="entry name" value="RNA-dir_DNA_polymerase"/>
</dbReference>
<accession>A0AAF0QRJ1</accession>
<reference evidence="3" key="1">
    <citation type="submission" date="2023-08" db="EMBL/GenBank/DDBJ databases">
        <title>A de novo genome assembly of Solanum verrucosum Schlechtendal, a Mexican diploid species geographically isolated from the other diploid A-genome species in potato relatives.</title>
        <authorList>
            <person name="Hosaka K."/>
        </authorList>
    </citation>
    <scope>NUCLEOTIDE SEQUENCE</scope>
    <source>
        <tissue evidence="3">Young leaves</tissue>
    </source>
</reference>
<dbReference type="Pfam" id="PF00078">
    <property type="entry name" value="RVT_1"/>
    <property type="match status" value="1"/>
</dbReference>
<keyword evidence="4" id="KW-1185">Reference proteome</keyword>
<evidence type="ECO:0000313" key="4">
    <source>
        <dbReference type="Proteomes" id="UP001234989"/>
    </source>
</evidence>
<dbReference type="PANTHER" id="PTHR24559:SF444">
    <property type="entry name" value="REVERSE TRANSCRIPTASE DOMAIN-CONTAINING PROTEIN"/>
    <property type="match status" value="1"/>
</dbReference>
<dbReference type="Gene3D" id="3.30.70.270">
    <property type="match status" value="1"/>
</dbReference>
<dbReference type="InterPro" id="IPR043128">
    <property type="entry name" value="Rev_trsase/Diguanyl_cyclase"/>
</dbReference>
<dbReference type="AlphaFoldDB" id="A0AAF0QRJ1"/>
<dbReference type="Pfam" id="PF08284">
    <property type="entry name" value="RVP_2"/>
    <property type="match status" value="1"/>
</dbReference>
<dbReference type="Pfam" id="PF03732">
    <property type="entry name" value="Retrotrans_gag"/>
    <property type="match status" value="1"/>
</dbReference>
<evidence type="ECO:0000259" key="1">
    <source>
        <dbReference type="Pfam" id="PF00078"/>
    </source>
</evidence>
<evidence type="ECO:0000259" key="2">
    <source>
        <dbReference type="Pfam" id="PF03732"/>
    </source>
</evidence>
<dbReference type="InterPro" id="IPR005162">
    <property type="entry name" value="Retrotrans_gag_dom"/>
</dbReference>
<name>A0AAF0QRJ1_SOLVR</name>
<dbReference type="EMBL" id="CP133615">
    <property type="protein sequence ID" value="WMV25466.1"/>
    <property type="molecule type" value="Genomic_DNA"/>
</dbReference>
<dbReference type="InterPro" id="IPR043502">
    <property type="entry name" value="DNA/RNA_pol_sf"/>
</dbReference>
<gene>
    <name evidence="3" type="ORF">MTR67_018851</name>
</gene>
<evidence type="ECO:0000313" key="3">
    <source>
        <dbReference type="EMBL" id="WMV25466.1"/>
    </source>
</evidence>
<dbReference type="InterPro" id="IPR000477">
    <property type="entry name" value="RT_dom"/>
</dbReference>
<dbReference type="Gene3D" id="3.10.10.10">
    <property type="entry name" value="HIV Type 1 Reverse Transcriptase, subunit A, domain 1"/>
    <property type="match status" value="1"/>
</dbReference>
<feature type="domain" description="Retrotransposon gag" evidence="2">
    <location>
        <begin position="349"/>
        <end position="429"/>
    </location>
</feature>
<dbReference type="Gene3D" id="2.40.70.10">
    <property type="entry name" value="Acid Proteases"/>
    <property type="match status" value="1"/>
</dbReference>
<feature type="domain" description="Reverse transcriptase" evidence="1">
    <location>
        <begin position="131"/>
        <end position="219"/>
    </location>
</feature>
<dbReference type="Proteomes" id="UP001234989">
    <property type="component" value="Chromosome 4"/>
</dbReference>
<dbReference type="PANTHER" id="PTHR24559">
    <property type="entry name" value="TRANSPOSON TY3-I GAG-POL POLYPROTEIN"/>
    <property type="match status" value="1"/>
</dbReference>
<dbReference type="InterPro" id="IPR021109">
    <property type="entry name" value="Peptidase_aspartic_dom_sf"/>
</dbReference>
<dbReference type="SUPFAM" id="SSF56672">
    <property type="entry name" value="DNA/RNA polymerases"/>
    <property type="match status" value="1"/>
</dbReference>
<protein>
    <submittedName>
        <fullName evidence="3">Uncharacterized protein</fullName>
    </submittedName>
</protein>
<organism evidence="3 4">
    <name type="scientific">Solanum verrucosum</name>
    <dbReference type="NCBI Taxonomy" id="315347"/>
    <lineage>
        <taxon>Eukaryota</taxon>
        <taxon>Viridiplantae</taxon>
        <taxon>Streptophyta</taxon>
        <taxon>Embryophyta</taxon>
        <taxon>Tracheophyta</taxon>
        <taxon>Spermatophyta</taxon>
        <taxon>Magnoliopsida</taxon>
        <taxon>eudicotyledons</taxon>
        <taxon>Gunneridae</taxon>
        <taxon>Pentapetalae</taxon>
        <taxon>asterids</taxon>
        <taxon>lamiids</taxon>
        <taxon>Solanales</taxon>
        <taxon>Solanaceae</taxon>
        <taxon>Solanoideae</taxon>
        <taxon>Solaneae</taxon>
        <taxon>Solanum</taxon>
    </lineage>
</organism>